<evidence type="ECO:0000313" key="7">
    <source>
        <dbReference type="EMBL" id="CAG5087582.1"/>
    </source>
</evidence>
<organism evidence="7 8">
    <name type="scientific">Oikopleura dioica</name>
    <name type="common">Tunicate</name>
    <dbReference type="NCBI Taxonomy" id="34765"/>
    <lineage>
        <taxon>Eukaryota</taxon>
        <taxon>Metazoa</taxon>
        <taxon>Chordata</taxon>
        <taxon>Tunicata</taxon>
        <taxon>Appendicularia</taxon>
        <taxon>Copelata</taxon>
        <taxon>Oikopleuridae</taxon>
        <taxon>Oikopleura</taxon>
    </lineage>
</organism>
<keyword evidence="3" id="KW-0479">Metal-binding</keyword>
<keyword evidence="5" id="KW-0325">Glycoprotein</keyword>
<dbReference type="EMBL" id="OU015568">
    <property type="protein sequence ID" value="CAG5087582.1"/>
    <property type="molecule type" value="Genomic_DNA"/>
</dbReference>
<comment type="similarity">
    <text evidence="2">Belongs to the sulfatase family.</text>
</comment>
<comment type="cofactor">
    <cofactor evidence="1">
        <name>Ca(2+)</name>
        <dbReference type="ChEBI" id="CHEBI:29108"/>
    </cofactor>
</comment>
<keyword evidence="4" id="KW-0106">Calcium</keyword>
<reference evidence="7 8" key="1">
    <citation type="submission" date="2021-04" db="EMBL/GenBank/DDBJ databases">
        <authorList>
            <person name="Bliznina A."/>
        </authorList>
    </citation>
    <scope>NUCLEOTIDE SEQUENCE [LARGE SCALE GENOMIC DNA]</scope>
</reference>
<feature type="domain" description="Sulfatase N-terminal" evidence="6">
    <location>
        <begin position="20"/>
        <end position="187"/>
    </location>
</feature>
<name>A0ABN7S2Q3_OIKDI</name>
<evidence type="ECO:0000256" key="2">
    <source>
        <dbReference type="ARBA" id="ARBA00008779"/>
    </source>
</evidence>
<dbReference type="PANTHER" id="PTHR10342">
    <property type="entry name" value="ARYLSULFATASE"/>
    <property type="match status" value="1"/>
</dbReference>
<dbReference type="SUPFAM" id="SSF53649">
    <property type="entry name" value="Alkaline phosphatase-like"/>
    <property type="match status" value="1"/>
</dbReference>
<evidence type="ECO:0000256" key="5">
    <source>
        <dbReference type="ARBA" id="ARBA00023180"/>
    </source>
</evidence>
<keyword evidence="8" id="KW-1185">Reference proteome</keyword>
<dbReference type="InterPro" id="IPR047115">
    <property type="entry name" value="ARSB"/>
</dbReference>
<gene>
    <name evidence="7" type="ORF">OKIOD_LOCUS3135</name>
</gene>
<dbReference type="Pfam" id="PF00884">
    <property type="entry name" value="Sulfatase"/>
    <property type="match status" value="1"/>
</dbReference>
<accession>A0ABN7S2Q3</accession>
<evidence type="ECO:0000256" key="4">
    <source>
        <dbReference type="ARBA" id="ARBA00022837"/>
    </source>
</evidence>
<protein>
    <submittedName>
        <fullName evidence="7">Oidioi.mRNA.OKI2018_I69.PAR.g11577.t1.cds</fullName>
    </submittedName>
</protein>
<dbReference type="Gene3D" id="3.30.1120.10">
    <property type="match status" value="1"/>
</dbReference>
<dbReference type="Proteomes" id="UP001158576">
    <property type="component" value="Chromosome PAR"/>
</dbReference>
<dbReference type="PANTHER" id="PTHR10342:SF274">
    <property type="entry name" value="ARYLSULFATASE B"/>
    <property type="match status" value="1"/>
</dbReference>
<dbReference type="InterPro" id="IPR017850">
    <property type="entry name" value="Alkaline_phosphatase_core_sf"/>
</dbReference>
<evidence type="ECO:0000259" key="6">
    <source>
        <dbReference type="Pfam" id="PF00884"/>
    </source>
</evidence>
<evidence type="ECO:0000256" key="1">
    <source>
        <dbReference type="ARBA" id="ARBA00001913"/>
    </source>
</evidence>
<dbReference type="Gene3D" id="3.40.720.10">
    <property type="entry name" value="Alkaline Phosphatase, subunit A"/>
    <property type="match status" value="1"/>
</dbReference>
<sequence>MEMCGYDLREGTNKNGVYEDKVRYDLNGTQKVTILTDEFNKIVRRHNKTEPLFAYLSFHAVHTPIVINKKDITQIKDTYQRTNKNCNKKRTQILSMGTGMDRAIGRIVETLQRNNMWENTIIVFANDNGGRATISDNFPYKRNKSSTLEGGIRVPAFIHSNLLPESRRGERTDNLMDMTDWLPTLLSMSQCRARPFADKPLDGIDQSAMIASEIEDVPTTGPRDEILHHMDYLKTFSHRNLEDPREFLTPIREELKEKGFNIKFHTGIRYKNWKLLTGYVVFRDYKLERHHLESQTEGSGDSDPTLELGKLVALFDIVEDYREKTDISEQNPEIVKLLLDKLADYYQSSVDIRFPKLMPEADPKNFNDTWTPWIKTAEEHGFNHPLQIQFYNLEIDRLFYSVDMHLVENSEYRSEFKLRKHSRASMRKSAAGNA</sequence>
<evidence type="ECO:0000256" key="3">
    <source>
        <dbReference type="ARBA" id="ARBA00022723"/>
    </source>
</evidence>
<evidence type="ECO:0000313" key="8">
    <source>
        <dbReference type="Proteomes" id="UP001158576"/>
    </source>
</evidence>
<proteinExistence type="inferred from homology"/>
<dbReference type="InterPro" id="IPR000917">
    <property type="entry name" value="Sulfatase_N"/>
</dbReference>